<proteinExistence type="inferred from homology"/>
<evidence type="ECO:0000256" key="4">
    <source>
        <dbReference type="SAM" id="MobiDB-lite"/>
    </source>
</evidence>
<dbReference type="Proteomes" id="UP000750711">
    <property type="component" value="Unassembled WGS sequence"/>
</dbReference>
<accession>A0A9P8RR94</accession>
<evidence type="ECO:0000256" key="3">
    <source>
        <dbReference type="SAM" id="Coils"/>
    </source>
</evidence>
<feature type="compositionally biased region" description="Acidic residues" evidence="4">
    <location>
        <begin position="342"/>
        <end position="355"/>
    </location>
</feature>
<evidence type="ECO:0000313" key="6">
    <source>
        <dbReference type="Proteomes" id="UP000750711"/>
    </source>
</evidence>
<feature type="compositionally biased region" description="Polar residues" evidence="4">
    <location>
        <begin position="95"/>
        <end position="116"/>
    </location>
</feature>
<feature type="region of interest" description="Disordered" evidence="4">
    <location>
        <begin position="90"/>
        <end position="125"/>
    </location>
</feature>
<keyword evidence="6" id="KW-1185">Reference proteome</keyword>
<feature type="compositionally biased region" description="Acidic residues" evidence="4">
    <location>
        <begin position="315"/>
        <end position="332"/>
    </location>
</feature>
<dbReference type="Pfam" id="PF11559">
    <property type="entry name" value="ADIP"/>
    <property type="match status" value="1"/>
</dbReference>
<organism evidence="5 6">
    <name type="scientific">Trichoglossum hirsutum</name>
    <dbReference type="NCBI Taxonomy" id="265104"/>
    <lineage>
        <taxon>Eukaryota</taxon>
        <taxon>Fungi</taxon>
        <taxon>Dikarya</taxon>
        <taxon>Ascomycota</taxon>
        <taxon>Pezizomycotina</taxon>
        <taxon>Geoglossomycetes</taxon>
        <taxon>Geoglossales</taxon>
        <taxon>Geoglossaceae</taxon>
        <taxon>Trichoglossum</taxon>
    </lineage>
</organism>
<reference evidence="5" key="1">
    <citation type="submission" date="2021-03" db="EMBL/GenBank/DDBJ databases">
        <title>Comparative genomics and phylogenomic investigation of the class Geoglossomycetes provide insights into ecological specialization and systematics.</title>
        <authorList>
            <person name="Melie T."/>
            <person name="Pirro S."/>
            <person name="Miller A.N."/>
            <person name="Quandt A."/>
        </authorList>
    </citation>
    <scope>NUCLEOTIDE SEQUENCE</scope>
    <source>
        <strain evidence="5">CAQ_001_2017</strain>
    </source>
</reference>
<evidence type="ECO:0000313" key="5">
    <source>
        <dbReference type="EMBL" id="KAH0562421.1"/>
    </source>
</evidence>
<sequence>MTIRSLRSNETKQSLEIERLRNRNMDLDRQLSVAQGQERAFKATLRTAENSARSLRDEMLRLKAMLQQVRTQCANDIRKRDIQIQRLKSHLGAQQRGSKPPLTNSTITITPSSASNIGLPARDEASLDSPNYSLAQETTEFLTQLSQNLSNENDNLIGLVRSTLITLRSLQGLPSPSPVTQEVDVAVPIGDELNGEIGGLESNPLHALPTSYDALSTDMDDVLDHLRTLLTNPSFVPIEELVAREDEITRLREGWEKMESRWRDAVAMMDSWRKKIAESGGSVNVDELRIGLGLKGGDPEKVDRTARFTPRGDVEEGVESGLYDDDDDDEENPEPKARDLNVDEVDEEISEEDEPLGVGLQPDGLVLGELNTNIQSSTSTQKDACSTIEEENTQDLVDEDEVALLNTSAATAEMPAPPGNQPPERTKVRFAESRIPRHTQKRIPPSSSAPTGKPNHPPSTTATTATTLIQQKLDGAKAEADAAVARRRAALSRPNPQATAAAVGGKKITSGKTARRRSTLSPEELETLITGGGETGG</sequence>
<feature type="compositionally biased region" description="Basic and acidic residues" evidence="4">
    <location>
        <begin position="297"/>
        <end position="314"/>
    </location>
</feature>
<comment type="similarity">
    <text evidence="1">Belongs to the ADIP family.</text>
</comment>
<feature type="region of interest" description="Disordered" evidence="4">
    <location>
        <begin position="295"/>
        <end position="359"/>
    </location>
</feature>
<evidence type="ECO:0000256" key="1">
    <source>
        <dbReference type="ARBA" id="ARBA00009291"/>
    </source>
</evidence>
<gene>
    <name evidence="5" type="ORF">GP486_002894</name>
</gene>
<dbReference type="AlphaFoldDB" id="A0A9P8RR94"/>
<name>A0A9P8RR94_9PEZI</name>
<keyword evidence="2 3" id="KW-0175">Coiled coil</keyword>
<protein>
    <recommendedName>
        <fullName evidence="7">NIMA interactive protein</fullName>
    </recommendedName>
</protein>
<comment type="caution">
    <text evidence="5">The sequence shown here is derived from an EMBL/GenBank/DDBJ whole genome shotgun (WGS) entry which is preliminary data.</text>
</comment>
<evidence type="ECO:0008006" key="7">
    <source>
        <dbReference type="Google" id="ProtNLM"/>
    </source>
</evidence>
<dbReference type="EMBL" id="JAGHQM010000354">
    <property type="protein sequence ID" value="KAH0562421.1"/>
    <property type="molecule type" value="Genomic_DNA"/>
</dbReference>
<feature type="region of interest" description="Disordered" evidence="4">
    <location>
        <begin position="409"/>
        <end position="537"/>
    </location>
</feature>
<evidence type="ECO:0000256" key="2">
    <source>
        <dbReference type="ARBA" id="ARBA00023054"/>
    </source>
</evidence>
<dbReference type="InterPro" id="IPR021622">
    <property type="entry name" value="Afadin/alpha-actinin-bd"/>
</dbReference>
<feature type="compositionally biased region" description="Basic and acidic residues" evidence="4">
    <location>
        <begin position="424"/>
        <end position="435"/>
    </location>
</feature>
<feature type="coiled-coil region" evidence="3">
    <location>
        <begin position="3"/>
        <end position="72"/>
    </location>
</feature>